<evidence type="ECO:0000313" key="3">
    <source>
        <dbReference type="Proteomes" id="UP000291613"/>
    </source>
</evidence>
<keyword evidence="1" id="KW-0472">Membrane</keyword>
<dbReference type="EMBL" id="SIUB01000010">
    <property type="protein sequence ID" value="TBN47664.1"/>
    <property type="molecule type" value="Genomic_DNA"/>
</dbReference>
<protein>
    <submittedName>
        <fullName evidence="2">Uncharacterized protein</fullName>
    </submittedName>
</protein>
<dbReference type="AlphaFoldDB" id="A0A4V2JD95"/>
<keyword evidence="1" id="KW-0812">Transmembrane</keyword>
<evidence type="ECO:0000256" key="1">
    <source>
        <dbReference type="SAM" id="Phobius"/>
    </source>
</evidence>
<proteinExistence type="predicted"/>
<evidence type="ECO:0000313" key="2">
    <source>
        <dbReference type="EMBL" id="TBN47664.1"/>
    </source>
</evidence>
<keyword evidence="3" id="KW-1185">Reference proteome</keyword>
<dbReference type="Proteomes" id="UP000291613">
    <property type="component" value="Unassembled WGS sequence"/>
</dbReference>
<keyword evidence="1" id="KW-1133">Transmembrane helix</keyword>
<reference evidence="2 3" key="1">
    <citation type="submission" date="2019-02" db="EMBL/GenBank/DDBJ databases">
        <title>Hansschlegelia quercus sp. nov., a novel methylotrophic bacterium from buds of oak (Quercus robur L.).</title>
        <authorList>
            <person name="Agafonova N.V."/>
            <person name="Kaparullina E.N."/>
            <person name="Grouzdev D.S."/>
            <person name="Doronina N.V."/>
        </authorList>
    </citation>
    <scope>NUCLEOTIDE SEQUENCE [LARGE SCALE GENOMIC DNA]</scope>
    <source>
        <strain evidence="2 3">Dub</strain>
    </source>
</reference>
<accession>A0A4V2JD95</accession>
<sequence>MNAKIILLVVGLLAGALVGWLTRPQAAEISVLGMQIEVQGDKAASPRDQSMTTGQTQHVAVFAIVGALIGFGLGFVADRRR</sequence>
<dbReference type="OrthoDB" id="7998815at2"/>
<dbReference type="RefSeq" id="WP_131004582.1">
    <property type="nucleotide sequence ID" value="NZ_JBHSZR010000006.1"/>
</dbReference>
<organism evidence="2 3">
    <name type="scientific">Hansschlegelia quercus</name>
    <dbReference type="NCBI Taxonomy" id="2528245"/>
    <lineage>
        <taxon>Bacteria</taxon>
        <taxon>Pseudomonadati</taxon>
        <taxon>Pseudomonadota</taxon>
        <taxon>Alphaproteobacteria</taxon>
        <taxon>Hyphomicrobiales</taxon>
        <taxon>Methylopilaceae</taxon>
        <taxon>Hansschlegelia</taxon>
    </lineage>
</organism>
<feature type="transmembrane region" description="Helical" evidence="1">
    <location>
        <begin position="59"/>
        <end position="77"/>
    </location>
</feature>
<gene>
    <name evidence="2" type="ORF">EYR15_16050</name>
</gene>
<name>A0A4V2JD95_9HYPH</name>
<comment type="caution">
    <text evidence="2">The sequence shown here is derived from an EMBL/GenBank/DDBJ whole genome shotgun (WGS) entry which is preliminary data.</text>
</comment>